<dbReference type="AlphaFoldDB" id="A0A9Q5NBF3"/>
<dbReference type="OrthoDB" id="2923145at2759"/>
<evidence type="ECO:0000313" key="3">
    <source>
        <dbReference type="Proteomes" id="UP000757232"/>
    </source>
</evidence>
<keyword evidence="3" id="KW-1185">Reference proteome</keyword>
<name>A0A9Q5NBF3_SANBA</name>
<dbReference type="PROSITE" id="PS51257">
    <property type="entry name" value="PROKAR_LIPOPROTEIN"/>
    <property type="match status" value="1"/>
</dbReference>
<evidence type="ECO:0000256" key="1">
    <source>
        <dbReference type="SAM" id="SignalP"/>
    </source>
</evidence>
<reference evidence="2" key="1">
    <citation type="submission" date="2016-06" db="EMBL/GenBank/DDBJ databases">
        <title>Draft Genome sequence of the fungus Inonotus baumii.</title>
        <authorList>
            <person name="Zhu H."/>
            <person name="Lin W."/>
        </authorList>
    </citation>
    <scope>NUCLEOTIDE SEQUENCE</scope>
    <source>
        <strain evidence="2">821</strain>
    </source>
</reference>
<evidence type="ECO:0000313" key="2">
    <source>
        <dbReference type="EMBL" id="OCB91533.1"/>
    </source>
</evidence>
<proteinExistence type="predicted"/>
<keyword evidence="1" id="KW-0732">Signal</keyword>
<feature type="chain" id="PRO_5040280328" evidence="1">
    <location>
        <begin position="23"/>
        <end position="147"/>
    </location>
</feature>
<dbReference type="Proteomes" id="UP000757232">
    <property type="component" value="Unassembled WGS sequence"/>
</dbReference>
<protein>
    <submittedName>
        <fullName evidence="2">Uncharacterized protein</fullName>
    </submittedName>
</protein>
<organism evidence="2 3">
    <name type="scientific">Sanghuangporus baumii</name>
    <name type="common">Phellinus baumii</name>
    <dbReference type="NCBI Taxonomy" id="108892"/>
    <lineage>
        <taxon>Eukaryota</taxon>
        <taxon>Fungi</taxon>
        <taxon>Dikarya</taxon>
        <taxon>Basidiomycota</taxon>
        <taxon>Agaricomycotina</taxon>
        <taxon>Agaricomycetes</taxon>
        <taxon>Hymenochaetales</taxon>
        <taxon>Hymenochaetaceae</taxon>
        <taxon>Sanghuangporus</taxon>
    </lineage>
</organism>
<feature type="signal peptide" evidence="1">
    <location>
        <begin position="1"/>
        <end position="22"/>
    </location>
</feature>
<comment type="caution">
    <text evidence="2">The sequence shown here is derived from an EMBL/GenBank/DDBJ whole genome shotgun (WGS) entry which is preliminary data.</text>
</comment>
<accession>A0A9Q5NBF3</accession>
<dbReference type="EMBL" id="LNZH02000082">
    <property type="protein sequence ID" value="OCB91533.1"/>
    <property type="molecule type" value="Genomic_DNA"/>
</dbReference>
<sequence length="147" mass="15458">MRTNFVSVAAVAVACLFSAVKAQEWNAVFVNNGGFAFLDSNNAKIETTAQSSVEEVAANSDKGERFRFPTGSGGILISEAHEDHAVGYDAGANEFHADFAQDHFDALVTVTLNGNQATFCNGDHCIGAGGGPTSDRFQWTLQGIPAA</sequence>
<gene>
    <name evidence="2" type="ORF">A7U60_g1210</name>
</gene>